<feature type="chain" id="PRO_5030817731" evidence="1">
    <location>
        <begin position="22"/>
        <end position="362"/>
    </location>
</feature>
<accession>A0A7R9P7Z9</accession>
<dbReference type="GO" id="GO:0043171">
    <property type="term" value="P:peptide catabolic process"/>
    <property type="evidence" value="ECO:0007669"/>
    <property type="project" value="TreeGrafter"/>
</dbReference>
<dbReference type="GO" id="GO:0008270">
    <property type="term" value="F:zinc ion binding"/>
    <property type="evidence" value="ECO:0007669"/>
    <property type="project" value="TreeGrafter"/>
</dbReference>
<dbReference type="GO" id="GO:0005737">
    <property type="term" value="C:cytoplasm"/>
    <property type="evidence" value="ECO:0007669"/>
    <property type="project" value="TreeGrafter"/>
</dbReference>
<dbReference type="GO" id="GO:0005615">
    <property type="term" value="C:extracellular space"/>
    <property type="evidence" value="ECO:0007669"/>
    <property type="project" value="TreeGrafter"/>
</dbReference>
<sequence length="362" mass="41110">MILLHYDVLTVALLTITSVQAFRSSNQSDASRRTLRKFDLTQSSANFYRINDAVDGPNVNNIETYFYGLENTHPNSVNYLLKQDEAEFSQKETITYETTEYRLPTSVVPDRYVITLIPNLDDGNFTFVGTVEITLNVTNATNSITETITYETTEYRLPTSVVPDRYVITLIPNLDDGNFTFVGTVEITLNVTNATNSITVHANDLEIDNESVSVHSLTDEVDLVVLGLSPDARRHFFTVTLADSLVVGQQYRLRINYTGHLREDMGGFYRSYYYVGTEKRWLASTQFQPTSARRAFPCFDEPGLKAIFKVSIGVDSRRHALANMPVESIDLDAESVIVWHHFQEYPHANIDLPNSIRRVRLH</sequence>
<dbReference type="PANTHER" id="PTHR11533:SF290">
    <property type="entry name" value="AMINOPEPTIDASE"/>
    <property type="match status" value="1"/>
</dbReference>
<dbReference type="Gene3D" id="2.60.40.1730">
    <property type="entry name" value="tricorn interacting facor f3 domain"/>
    <property type="match status" value="2"/>
</dbReference>
<dbReference type="InterPro" id="IPR045357">
    <property type="entry name" value="Aminopeptidase_N-like_N"/>
</dbReference>
<dbReference type="GO" id="GO:0070006">
    <property type="term" value="F:metalloaminopeptidase activity"/>
    <property type="evidence" value="ECO:0007669"/>
    <property type="project" value="TreeGrafter"/>
</dbReference>
<dbReference type="EMBL" id="OE181269">
    <property type="protein sequence ID" value="CAD7572865.1"/>
    <property type="molecule type" value="Genomic_DNA"/>
</dbReference>
<dbReference type="AlphaFoldDB" id="A0A7R9P7Z9"/>
<gene>
    <name evidence="3" type="ORF">TCMB3V08_LOCUS5509</name>
</gene>
<feature type="signal peptide" evidence="1">
    <location>
        <begin position="1"/>
        <end position="21"/>
    </location>
</feature>
<proteinExistence type="predicted"/>
<dbReference type="GO" id="GO:0042277">
    <property type="term" value="F:peptide binding"/>
    <property type="evidence" value="ECO:0007669"/>
    <property type="project" value="TreeGrafter"/>
</dbReference>
<evidence type="ECO:0000313" key="3">
    <source>
        <dbReference type="EMBL" id="CAD7572865.1"/>
    </source>
</evidence>
<reference evidence="3" key="1">
    <citation type="submission" date="2020-11" db="EMBL/GenBank/DDBJ databases">
        <authorList>
            <person name="Tran Van P."/>
        </authorList>
    </citation>
    <scope>NUCLEOTIDE SEQUENCE</scope>
</reference>
<dbReference type="InterPro" id="IPR050344">
    <property type="entry name" value="Peptidase_M1_aminopeptidases"/>
</dbReference>
<dbReference type="PANTHER" id="PTHR11533">
    <property type="entry name" value="PROTEASE M1 ZINC METALLOPROTEASE"/>
    <property type="match status" value="1"/>
</dbReference>
<evidence type="ECO:0000259" key="2">
    <source>
        <dbReference type="Pfam" id="PF17900"/>
    </source>
</evidence>
<dbReference type="InterPro" id="IPR042097">
    <property type="entry name" value="Aminopeptidase_N-like_N_sf"/>
</dbReference>
<dbReference type="GO" id="GO:0016020">
    <property type="term" value="C:membrane"/>
    <property type="evidence" value="ECO:0007669"/>
    <property type="project" value="TreeGrafter"/>
</dbReference>
<protein>
    <submittedName>
        <fullName evidence="3">(California timema) hypothetical protein</fullName>
    </submittedName>
</protein>
<dbReference type="GO" id="GO:0006508">
    <property type="term" value="P:proteolysis"/>
    <property type="evidence" value="ECO:0007669"/>
    <property type="project" value="TreeGrafter"/>
</dbReference>
<name>A0A7R9P7Z9_TIMCA</name>
<organism evidence="3">
    <name type="scientific">Timema californicum</name>
    <name type="common">California timema</name>
    <name type="synonym">Walking stick</name>
    <dbReference type="NCBI Taxonomy" id="61474"/>
    <lineage>
        <taxon>Eukaryota</taxon>
        <taxon>Metazoa</taxon>
        <taxon>Ecdysozoa</taxon>
        <taxon>Arthropoda</taxon>
        <taxon>Hexapoda</taxon>
        <taxon>Insecta</taxon>
        <taxon>Pterygota</taxon>
        <taxon>Neoptera</taxon>
        <taxon>Polyneoptera</taxon>
        <taxon>Phasmatodea</taxon>
        <taxon>Timematodea</taxon>
        <taxon>Timematoidea</taxon>
        <taxon>Timematidae</taxon>
        <taxon>Timema</taxon>
    </lineage>
</organism>
<feature type="domain" description="Aminopeptidase N-like N-terminal" evidence="2">
    <location>
        <begin position="162"/>
        <end position="346"/>
    </location>
</feature>
<keyword evidence="1" id="KW-0732">Signal</keyword>
<evidence type="ECO:0000256" key="1">
    <source>
        <dbReference type="SAM" id="SignalP"/>
    </source>
</evidence>
<dbReference type="Pfam" id="PF17900">
    <property type="entry name" value="Peptidase_M1_N"/>
    <property type="match status" value="1"/>
</dbReference>
<dbReference type="SUPFAM" id="SSF63737">
    <property type="entry name" value="Leukotriene A4 hydrolase N-terminal domain"/>
    <property type="match status" value="2"/>
</dbReference>